<dbReference type="InterPro" id="IPR003593">
    <property type="entry name" value="AAA+_ATPase"/>
</dbReference>
<dbReference type="InterPro" id="IPR003439">
    <property type="entry name" value="ABC_transporter-like_ATP-bd"/>
</dbReference>
<evidence type="ECO:0000256" key="1">
    <source>
        <dbReference type="ARBA" id="ARBA00022448"/>
    </source>
</evidence>
<gene>
    <name evidence="5" type="ORF">KIMC2_17260</name>
</gene>
<dbReference type="SUPFAM" id="SSF52540">
    <property type="entry name" value="P-loop containing nucleoside triphosphate hydrolases"/>
    <property type="match status" value="1"/>
</dbReference>
<evidence type="ECO:0000259" key="4">
    <source>
        <dbReference type="PROSITE" id="PS50893"/>
    </source>
</evidence>
<dbReference type="EMBL" id="AP026801">
    <property type="protein sequence ID" value="BDR57164.1"/>
    <property type="molecule type" value="Genomic_DNA"/>
</dbReference>
<dbReference type="GO" id="GO:0005524">
    <property type="term" value="F:ATP binding"/>
    <property type="evidence" value="ECO:0007669"/>
    <property type="project" value="UniProtKB-KW"/>
</dbReference>
<evidence type="ECO:0000313" key="5">
    <source>
        <dbReference type="EMBL" id="BDR57164.1"/>
    </source>
</evidence>
<evidence type="ECO:0000256" key="3">
    <source>
        <dbReference type="ARBA" id="ARBA00022840"/>
    </source>
</evidence>
<name>A0AAU9CT30_9LACO</name>
<accession>A0AAU9CT30</accession>
<dbReference type="CDD" id="cd03230">
    <property type="entry name" value="ABC_DR_subfamily_A"/>
    <property type="match status" value="1"/>
</dbReference>
<feature type="domain" description="ABC transporter" evidence="4">
    <location>
        <begin position="5"/>
        <end position="227"/>
    </location>
</feature>
<keyword evidence="6" id="KW-1185">Reference proteome</keyword>
<dbReference type="InterPro" id="IPR050763">
    <property type="entry name" value="ABC_transporter_ATP-binding"/>
</dbReference>
<evidence type="ECO:0000313" key="6">
    <source>
        <dbReference type="Proteomes" id="UP001321804"/>
    </source>
</evidence>
<organism evidence="5 6">
    <name type="scientific">Xylocopilactobacillus apis</name>
    <dbReference type="NCBI Taxonomy" id="2932183"/>
    <lineage>
        <taxon>Bacteria</taxon>
        <taxon>Bacillati</taxon>
        <taxon>Bacillota</taxon>
        <taxon>Bacilli</taxon>
        <taxon>Lactobacillales</taxon>
        <taxon>Lactobacillaceae</taxon>
        <taxon>Xylocopilactobacillus</taxon>
    </lineage>
</organism>
<keyword evidence="1" id="KW-0813">Transport</keyword>
<dbReference type="InterPro" id="IPR027417">
    <property type="entry name" value="P-loop_NTPase"/>
</dbReference>
<dbReference type="Proteomes" id="UP001321804">
    <property type="component" value="Chromosome"/>
</dbReference>
<reference evidence="5 6" key="1">
    <citation type="journal article" date="2023" name="Microbiol. Spectr.">
        <title>Symbiosis of Carpenter Bees with Uncharacterized Lactic Acid Bacteria Showing NAD Auxotrophy.</title>
        <authorList>
            <person name="Kawasaki S."/>
            <person name="Ozawa K."/>
            <person name="Mori T."/>
            <person name="Yamamoto A."/>
            <person name="Ito M."/>
            <person name="Ohkuma M."/>
            <person name="Sakamoto M."/>
            <person name="Matsutani M."/>
        </authorList>
    </citation>
    <scope>NUCLEOTIDE SEQUENCE [LARGE SCALE GENOMIC DNA]</scope>
    <source>
        <strain evidence="5 6">KimC2</strain>
    </source>
</reference>
<protein>
    <submittedName>
        <fullName evidence="5">Multidrug ABC transporter ATP-binding protein</fullName>
    </submittedName>
</protein>
<proteinExistence type="predicted"/>
<dbReference type="Pfam" id="PF00005">
    <property type="entry name" value="ABC_tran"/>
    <property type="match status" value="1"/>
</dbReference>
<dbReference type="Gene3D" id="3.40.50.300">
    <property type="entry name" value="P-loop containing nucleotide triphosphate hydrolases"/>
    <property type="match status" value="1"/>
</dbReference>
<dbReference type="RefSeq" id="WP_317696004.1">
    <property type="nucleotide sequence ID" value="NZ_AP026801.1"/>
</dbReference>
<dbReference type="KEGG" id="xak:KIMC2_17260"/>
<keyword evidence="2" id="KW-0547">Nucleotide-binding</keyword>
<dbReference type="PANTHER" id="PTHR42711">
    <property type="entry name" value="ABC TRANSPORTER ATP-BINDING PROTEIN"/>
    <property type="match status" value="1"/>
</dbReference>
<keyword evidence="3 5" id="KW-0067">ATP-binding</keyword>
<dbReference type="InterPro" id="IPR017871">
    <property type="entry name" value="ABC_transporter-like_CS"/>
</dbReference>
<dbReference type="PROSITE" id="PS00211">
    <property type="entry name" value="ABC_TRANSPORTER_1"/>
    <property type="match status" value="1"/>
</dbReference>
<sequence length="295" mass="32936">MDNIIETHNLKFSYGKKEVLKGLNLKVAKGEIIGLIGENGAGKSTFLNILLGVLRGRGEAEVFNTRPGVLINKEKIGSMLQGDMRIKKVSVEEMLTEAAAQHENSLPVDRVLDIIGLSDQRKQMLTSLSGGQMRRVTFGIALIGDPELLFLDEPTAGMDASARQEFWQMINDLKMQGKTIVITSHYLEEIQQAASRLLILQDGVFSFQGTLAELQAQHHETTIIFKTDLQPALFQTVSAVEKVAQHEEQIELTSSDGDLTIKSLVPMFDRIKEIRVERQSLEEIFVKMTAKEETR</sequence>
<dbReference type="PANTHER" id="PTHR42711:SF17">
    <property type="entry name" value="ABC TRANSPORTER ATP-BINDING PROTEIN"/>
    <property type="match status" value="1"/>
</dbReference>
<evidence type="ECO:0000256" key="2">
    <source>
        <dbReference type="ARBA" id="ARBA00022741"/>
    </source>
</evidence>
<dbReference type="GO" id="GO:0016887">
    <property type="term" value="F:ATP hydrolysis activity"/>
    <property type="evidence" value="ECO:0007669"/>
    <property type="project" value="InterPro"/>
</dbReference>
<dbReference type="PROSITE" id="PS50893">
    <property type="entry name" value="ABC_TRANSPORTER_2"/>
    <property type="match status" value="1"/>
</dbReference>
<dbReference type="AlphaFoldDB" id="A0AAU9CT30"/>
<dbReference type="SMART" id="SM00382">
    <property type="entry name" value="AAA"/>
    <property type="match status" value="1"/>
</dbReference>